<accession>A0AAE3LUR3</accession>
<dbReference type="AlphaFoldDB" id="A0AAE3LUR3"/>
<organism evidence="1 2">
    <name type="scientific">Halocynthiibacter halioticoli</name>
    <dbReference type="NCBI Taxonomy" id="2986804"/>
    <lineage>
        <taxon>Bacteria</taxon>
        <taxon>Pseudomonadati</taxon>
        <taxon>Pseudomonadota</taxon>
        <taxon>Alphaproteobacteria</taxon>
        <taxon>Rhodobacterales</taxon>
        <taxon>Paracoccaceae</taxon>
        <taxon>Halocynthiibacter</taxon>
    </lineage>
</organism>
<sequence length="71" mass="7937">MTAMHLVGLMLQHIQPTIRGRTTMDVTTVINFTGRDTFADSRTVRLLKCAWDLLQAAIGAERDAFLAKFAE</sequence>
<proteinExistence type="predicted"/>
<evidence type="ECO:0000313" key="1">
    <source>
        <dbReference type="EMBL" id="MCV6825405.1"/>
    </source>
</evidence>
<dbReference type="EMBL" id="JAOYFC010000002">
    <property type="protein sequence ID" value="MCV6825405.1"/>
    <property type="molecule type" value="Genomic_DNA"/>
</dbReference>
<name>A0AAE3LUR3_9RHOB</name>
<gene>
    <name evidence="1" type="ORF">OH136_12655</name>
</gene>
<dbReference type="RefSeq" id="WP_263954281.1">
    <property type="nucleotide sequence ID" value="NZ_JAOYFC010000002.1"/>
</dbReference>
<keyword evidence="2" id="KW-1185">Reference proteome</keyword>
<comment type="caution">
    <text evidence="1">The sequence shown here is derived from an EMBL/GenBank/DDBJ whole genome shotgun (WGS) entry which is preliminary data.</text>
</comment>
<reference evidence="1" key="1">
    <citation type="submission" date="2022-10" db="EMBL/GenBank/DDBJ databases">
        <authorList>
            <person name="Yue Y."/>
        </authorList>
    </citation>
    <scope>NUCLEOTIDE SEQUENCE</scope>
    <source>
        <strain evidence="1">Z654</strain>
    </source>
</reference>
<dbReference type="Proteomes" id="UP001208041">
    <property type="component" value="Unassembled WGS sequence"/>
</dbReference>
<evidence type="ECO:0000313" key="2">
    <source>
        <dbReference type="Proteomes" id="UP001208041"/>
    </source>
</evidence>
<protein>
    <submittedName>
        <fullName evidence="1">Uncharacterized protein</fullName>
    </submittedName>
</protein>